<feature type="compositionally biased region" description="Polar residues" evidence="2">
    <location>
        <begin position="45"/>
        <end position="57"/>
    </location>
</feature>
<dbReference type="Proteomes" id="UP000230750">
    <property type="component" value="Unassembled WGS sequence"/>
</dbReference>
<feature type="region of interest" description="Disordered" evidence="2">
    <location>
        <begin position="100"/>
        <end position="263"/>
    </location>
</feature>
<feature type="compositionally biased region" description="Basic and acidic residues" evidence="2">
    <location>
        <begin position="778"/>
        <end position="788"/>
    </location>
</feature>
<keyword evidence="1" id="KW-0175">Coiled coil</keyword>
<feature type="compositionally biased region" description="Basic and acidic residues" evidence="2">
    <location>
        <begin position="206"/>
        <end position="215"/>
    </location>
</feature>
<gene>
    <name evidence="3" type="ORF">BSL78_00737</name>
</gene>
<comment type="caution">
    <text evidence="3">The sequence shown here is derived from an EMBL/GenBank/DDBJ whole genome shotgun (WGS) entry which is preliminary data.</text>
</comment>
<feature type="region of interest" description="Disordered" evidence="2">
    <location>
        <begin position="1096"/>
        <end position="1176"/>
    </location>
</feature>
<reference evidence="3 4" key="1">
    <citation type="journal article" date="2017" name="PLoS Biol.">
        <title>The sea cucumber genome provides insights into morphological evolution and visceral regeneration.</title>
        <authorList>
            <person name="Zhang X."/>
            <person name="Sun L."/>
            <person name="Yuan J."/>
            <person name="Sun Y."/>
            <person name="Gao Y."/>
            <person name="Zhang L."/>
            <person name="Li S."/>
            <person name="Dai H."/>
            <person name="Hamel J.F."/>
            <person name="Liu C."/>
            <person name="Yu Y."/>
            <person name="Liu S."/>
            <person name="Lin W."/>
            <person name="Guo K."/>
            <person name="Jin S."/>
            <person name="Xu P."/>
            <person name="Storey K.B."/>
            <person name="Huan P."/>
            <person name="Zhang T."/>
            <person name="Zhou Y."/>
            <person name="Zhang J."/>
            <person name="Lin C."/>
            <person name="Li X."/>
            <person name="Xing L."/>
            <person name="Huo D."/>
            <person name="Sun M."/>
            <person name="Wang L."/>
            <person name="Mercier A."/>
            <person name="Li F."/>
            <person name="Yang H."/>
            <person name="Xiang J."/>
        </authorList>
    </citation>
    <scope>NUCLEOTIDE SEQUENCE [LARGE SCALE GENOMIC DNA]</scope>
    <source>
        <strain evidence="3">Shaxun</strain>
        <tissue evidence="3">Muscle</tissue>
    </source>
</reference>
<feature type="region of interest" description="Disordered" evidence="2">
    <location>
        <begin position="1974"/>
        <end position="2097"/>
    </location>
</feature>
<feature type="compositionally biased region" description="Polar residues" evidence="2">
    <location>
        <begin position="2192"/>
        <end position="2212"/>
    </location>
</feature>
<feature type="compositionally biased region" description="Basic and acidic residues" evidence="2">
    <location>
        <begin position="818"/>
        <end position="828"/>
    </location>
</feature>
<feature type="compositionally biased region" description="Polar residues" evidence="2">
    <location>
        <begin position="1906"/>
        <end position="1921"/>
    </location>
</feature>
<feature type="compositionally biased region" description="Acidic residues" evidence="2">
    <location>
        <begin position="1157"/>
        <end position="1176"/>
    </location>
</feature>
<feature type="region of interest" description="Disordered" evidence="2">
    <location>
        <begin position="1632"/>
        <end position="1660"/>
    </location>
</feature>
<keyword evidence="4" id="KW-1185">Reference proteome</keyword>
<feature type="region of interest" description="Disordered" evidence="2">
    <location>
        <begin position="449"/>
        <end position="484"/>
    </location>
</feature>
<sequence length="2601" mass="286958">MSEEECVPVVVDEQTIPGNVGENNMNLYDSLSDEESSFESGSSSGNKDGNEGSSVEEMQTEDMKEKQSLDKTLISDETVQCNVDKLDPLLEISCDIDLPQKAESLGGDSSSESESIPSDGDSKTCENLSHNEGNIKSDKQMEDEDDGRHDDGEESKLSAEDNTDPRDVYSVTISAPVNDTPLSNKCLRQTPDENEIDDEHDDDDEHYGGDREERKHMKANGLDSLRDNSTSSSPVIDESLGNKNSRQNSEEVDGENEVDADDICEDRKTVLEANHFKTSESSINRVSLSPINGSDQTPADNCHGKRSVLPLNLSRKNHEMGNGRESTENGIDHGNKSNESEETMNVASVGCQTDVDKLNNEYNDTSPDHIYGLSDTIVHNFSCFSTKGTCTSDEPMSPTTNGLLSPCEKIKHAISVDEVSCQTSPVNGIHINLVKRSANDPTDKFEIGNQSTKVNMADVSSQTAETNGSGPANGGSPVAPEDETLSKLSETYSKDIYLTDASLVGNEGEPIVSQNVFVARSPLVEPEQDTVRDDIDSGLAFLSNEELDADISEQAACVHNVSLPSTRSSKHRLRPASFTDEDLHSSESLEVSSSSLSSSLSDNSSSSLSDHEAPPSQSLPNNAACIPALYLTNTTPTSTGELINNPAIGDDASLQQDVNGNSGTFVASNVEHLRDTGTDSSSPESISSESDMGSLHSITHSLQEEDEGGDGGEEGDVSDIASDSSKELICSLTHSPDGDQARIEEDNVDNLSTIEEGDLSDSASDSSKELIHSLTHSPDGDEARREDNVDNLSTIEEGDLSDSASDSSQELIRSLTHSPDEDQARREDDNVDNLSTIEEGDLSDSASDSSQELIRSLTHSPDGDEARREEDNVDNLSTIEEGDLSKSASDSSEKLIRSLTQSPDGDEARREEDNVDNSSTVENGKCTDTAVAFSECPDEESEDALMPLVYFEKKGVSVRLHVKEPFEGVKKLFSPFVEEDEILEEIDTGDAESDCESPAGWGSKEEGEDYDEDRILHSKVNGCRHSIKTLASSQYRHAANSLVQDKCDGIVPKEDFNPEGCISIKVTSPFHVPNKCQQCSSDDNACTCTVQCGASSEVDNEDDNDVENEVDPESRGISSNDKEDCLEVSNPEEDEVCSLHNEQVSTDIVDSVRDEASLPDEDYSDEDCDSDDDTDDIDLESFKRSLLSVGVIFSHGKRHALDSEEIFDPYALPPIEEERDLPELSSLPVSHHRMVPSYDTLSDEEGDVALYQRAMKEEDKYVVSEVELDGYSDESDDDDDDNDDDDDVSLNDLSGNEVSNSSSTDWFPSRVEVALIKDVFTAEQDLPSDLVRSPDADNFQLQERISSQVQQLPVVKEESLLNSHSFSEEDLSASTFGNPHSIPKPPNTVRIPVSPNCLKLSNGLGGFSPRTNSRTPPLEISFASPGVCFSTASPCSSPESPPRKFFKDSPSKYLGSDDDYLSEGETTPNIRRWIRPLQSTRKGATGKSQIDGGRNDGVVKTSQAKLSKFVEKKGSQDLLVHQTFYLEEEIATEDGILSDTFVQSNIRDPVTDGDESDAAKRIERWPTSSLEIHTQQESVKQKCSSFAREYMRDDAESGKFPSLLAVATDAASEKHHKRCNDSLMPYYVTSCTQTSPQASPSSTSSRFSKKSSTEVVPGSSDIHLAPLTHNSIGNQFNSNSKGSFPTGDFRWDLFPPVANLQPIPFERSVSLPDFDNPLLVSPRKSSVEATLSEGEDPHQSLSHGPRNVPGKSRDVQAINQDRNKDSPLSSYRTSSPFRDRDEIAKHEPHKKNDGQMSRRVENLDQPNERDRFDNSVKRQKPDLMASELAGLCARCKGCLLPYNGRSGQDPTNNIRNVIPPVWEPIKSTASTLSSREDFHRRLDDLQHEHPENGNRASRDSLPVNKPSITPTNTTENDTAVTSVDDRVPPAESAKVQSKRVVSHKELVPQRVQMPVFSDVSFDSEFADNEFFSDEEEEVEEEKEEGHNTEAVNEETEIIIEEEEEDLKEEVEIEEERASGGVDPDLLDDQLEPELAALMSDSAVTPVDPSAVTEQSKNVDNAPPSVDPNPSLMRDKVDRVGSREASGSYTTGLPIQRSKDHSNDYVLSVNINIPPFPNRVEQHWNPAHYTPSMPHTWPEVARTEQAPQSPQVGEQPAAVEGWMSGQRTQDTVVNTQRRFPSESTASHLTSSSGVFTNSMQTSDMVSSPNRSNGSLSPIDSAISDSDINNVRNELEEFLLKNKKLDRASPPVFSDEDEDEKIDVSTSGRIGTERDQSWTSPDLESLRDERDGVRRLSNSWSRSDIAVELMEARIMHGIGETDAFLRFLENDIPEEEWLHTRNDLDIQYEEEKREILAWEKNLEGHREEEEEYNVKQISLDKAPILSTGLSLERRKPPSEHLKFLQGLRKDLVSSGPPSFFDEKNEIEALLREYKELHRNSESEIAQAQRELDGVRNRSTEPLPREPPSKNYFGTCEEEDSEKDLIDREIESLHAASLAMSLSDSAGSDVDSHHQFDFRDFSSNDEEDTLTEDVALDRGKYYRLNSDLSDPLVLVKTRRRQSLQEKLREAERQVSNGGGGSARRRSLEQCMQPFNKLMGEWSDK</sequence>
<feature type="compositionally biased region" description="Polar residues" evidence="2">
    <location>
        <begin position="171"/>
        <end position="187"/>
    </location>
</feature>
<dbReference type="EMBL" id="MRZV01000014">
    <property type="protein sequence ID" value="PIK62306.1"/>
    <property type="molecule type" value="Genomic_DNA"/>
</dbReference>
<feature type="compositionally biased region" description="Basic and acidic residues" evidence="2">
    <location>
        <begin position="736"/>
        <end position="745"/>
    </location>
</feature>
<feature type="region of interest" description="Disordered" evidence="2">
    <location>
        <begin position="1887"/>
        <end position="1936"/>
    </location>
</feature>
<feature type="compositionally biased region" description="Acidic residues" evidence="2">
    <location>
        <begin position="1266"/>
        <end position="1289"/>
    </location>
</feature>
<accession>A0A2G8LPW7</accession>
<feature type="region of interest" description="Disordered" evidence="2">
    <location>
        <begin position="2438"/>
        <end position="2474"/>
    </location>
</feature>
<feature type="compositionally biased region" description="Low complexity" evidence="2">
    <location>
        <begin position="680"/>
        <end position="690"/>
    </location>
</feature>
<feature type="compositionally biased region" description="Basic and acidic residues" evidence="2">
    <location>
        <begin position="2447"/>
        <end position="2465"/>
    </location>
</feature>
<feature type="compositionally biased region" description="Low complexity" evidence="2">
    <location>
        <begin position="588"/>
        <end position="608"/>
    </location>
</feature>
<feature type="compositionally biased region" description="Acidic residues" evidence="2">
    <location>
        <begin position="1098"/>
        <end position="1111"/>
    </location>
</feature>
<feature type="region of interest" description="Disordered" evidence="2">
    <location>
        <begin position="1371"/>
        <end position="1390"/>
    </location>
</feature>
<feature type="region of interest" description="Disordered" evidence="2">
    <location>
        <begin position="2246"/>
        <end position="2283"/>
    </location>
</feature>
<feature type="region of interest" description="Disordered" evidence="2">
    <location>
        <begin position="564"/>
        <end position="620"/>
    </location>
</feature>
<feature type="compositionally biased region" description="Polar residues" evidence="2">
    <location>
        <begin position="449"/>
        <end position="470"/>
    </location>
</feature>
<feature type="compositionally biased region" description="Basic and acidic residues" evidence="2">
    <location>
        <begin position="1777"/>
        <end position="1815"/>
    </location>
</feature>
<dbReference type="OrthoDB" id="3176171at2759"/>
<feature type="region of interest" description="Disordered" evidence="2">
    <location>
        <begin position="1725"/>
        <end position="1815"/>
    </location>
</feature>
<feature type="region of interest" description="Disordered" evidence="2">
    <location>
        <begin position="1261"/>
        <end position="1305"/>
    </location>
</feature>
<feature type="compositionally biased region" description="Low complexity" evidence="2">
    <location>
        <begin position="103"/>
        <end position="119"/>
    </location>
</feature>
<feature type="compositionally biased region" description="Basic and acidic residues" evidence="2">
    <location>
        <begin position="133"/>
        <end position="167"/>
    </location>
</feature>
<feature type="compositionally biased region" description="Polar residues" evidence="2">
    <location>
        <begin position="802"/>
        <end position="817"/>
    </location>
</feature>
<feature type="compositionally biased region" description="Acidic residues" evidence="2">
    <location>
        <begin position="192"/>
        <end position="205"/>
    </location>
</feature>
<name>A0A2G8LPW7_STIJA</name>
<feature type="region of interest" description="Disordered" evidence="2">
    <location>
        <begin position="1"/>
        <end position="77"/>
    </location>
</feature>
<feature type="region of interest" description="Disordered" evidence="2">
    <location>
        <begin position="287"/>
        <end position="306"/>
    </location>
</feature>
<feature type="region of interest" description="Disordered" evidence="2">
    <location>
        <begin position="2179"/>
        <end position="2217"/>
    </location>
</feature>
<feature type="coiled-coil region" evidence="1">
    <location>
        <begin position="2339"/>
        <end position="2373"/>
    </location>
</feature>
<feature type="region of interest" description="Disordered" evidence="2">
    <location>
        <begin position="670"/>
        <end position="695"/>
    </location>
</feature>
<feature type="compositionally biased region" description="Polar residues" evidence="2">
    <location>
        <begin position="844"/>
        <end position="859"/>
    </location>
</feature>
<evidence type="ECO:0000256" key="2">
    <source>
        <dbReference type="SAM" id="MobiDB-lite"/>
    </source>
</evidence>
<dbReference type="STRING" id="307972.A0A2G8LPW7"/>
<feature type="compositionally biased region" description="Low complexity" evidence="2">
    <location>
        <begin position="2180"/>
        <end position="2191"/>
    </location>
</feature>
<feature type="compositionally biased region" description="Acidic residues" evidence="2">
    <location>
        <begin position="1991"/>
        <end position="2014"/>
    </location>
</feature>
<feature type="compositionally biased region" description="Basic and acidic residues" evidence="2">
    <location>
        <begin position="2072"/>
        <end position="2081"/>
    </location>
</feature>
<feature type="region of interest" description="Disordered" evidence="2">
    <location>
        <begin position="2561"/>
        <end position="2584"/>
    </location>
</feature>
<evidence type="ECO:0000313" key="4">
    <source>
        <dbReference type="Proteomes" id="UP000230750"/>
    </source>
</evidence>
<feature type="region of interest" description="Disordered" evidence="2">
    <location>
        <begin position="316"/>
        <end position="339"/>
    </location>
</feature>
<proteinExistence type="predicted"/>
<feature type="region of interest" description="Disordered" evidence="2">
    <location>
        <begin position="989"/>
        <end position="1009"/>
    </location>
</feature>
<feature type="region of interest" description="Disordered" evidence="2">
    <location>
        <begin position="730"/>
        <end position="926"/>
    </location>
</feature>
<feature type="compositionally biased region" description="Polar residues" evidence="2">
    <location>
        <begin position="287"/>
        <end position="299"/>
    </location>
</feature>
<feature type="compositionally biased region" description="Polar residues" evidence="2">
    <location>
        <begin position="1766"/>
        <end position="1776"/>
    </location>
</feature>
<feature type="compositionally biased region" description="Acidic residues" evidence="2">
    <location>
        <begin position="1126"/>
        <end position="1136"/>
    </location>
</feature>
<feature type="compositionally biased region" description="Basic and acidic residues" evidence="2">
    <location>
        <begin position="1887"/>
        <end position="1898"/>
    </location>
</feature>
<evidence type="ECO:0000313" key="3">
    <source>
        <dbReference type="EMBL" id="PIK62306.1"/>
    </source>
</evidence>
<feature type="compositionally biased region" description="Low complexity" evidence="2">
    <location>
        <begin position="1632"/>
        <end position="1646"/>
    </location>
</feature>
<feature type="compositionally biased region" description="Polar residues" evidence="2">
    <location>
        <begin position="1296"/>
        <end position="1305"/>
    </location>
</feature>
<feature type="compositionally biased region" description="Basic and acidic residues" evidence="2">
    <location>
        <begin position="861"/>
        <end position="870"/>
    </location>
</feature>
<protein>
    <submittedName>
        <fullName evidence="3">Uncharacterized protein</fullName>
    </submittedName>
</protein>
<evidence type="ECO:0000256" key="1">
    <source>
        <dbReference type="SAM" id="Coils"/>
    </source>
</evidence>
<feature type="compositionally biased region" description="Acidic residues" evidence="2">
    <location>
        <begin position="250"/>
        <end position="263"/>
    </location>
</feature>
<organism evidence="3 4">
    <name type="scientific">Stichopus japonicus</name>
    <name type="common">Sea cucumber</name>
    <dbReference type="NCBI Taxonomy" id="307972"/>
    <lineage>
        <taxon>Eukaryota</taxon>
        <taxon>Metazoa</taxon>
        <taxon>Echinodermata</taxon>
        <taxon>Eleutherozoa</taxon>
        <taxon>Echinozoa</taxon>
        <taxon>Holothuroidea</taxon>
        <taxon>Aspidochirotacea</taxon>
        <taxon>Aspidochirotida</taxon>
        <taxon>Stichopodidae</taxon>
        <taxon>Apostichopus</taxon>
    </lineage>
</organism>